<dbReference type="STRING" id="880073.Cabys_1983"/>
<proteinExistence type="inferred from homology"/>
<evidence type="ECO:0000313" key="8">
    <source>
        <dbReference type="EMBL" id="APF18732.1"/>
    </source>
</evidence>
<feature type="transmembrane region" description="Helical" evidence="7">
    <location>
        <begin position="530"/>
        <end position="554"/>
    </location>
</feature>
<dbReference type="PANTHER" id="PTHR12778">
    <property type="entry name" value="SOLUTE CARRIER FAMILY 33 ACETYL-COA TRANSPORTER -RELATED"/>
    <property type="match status" value="1"/>
</dbReference>
<evidence type="ECO:0000313" key="10">
    <source>
        <dbReference type="Proteomes" id="UP000004671"/>
    </source>
</evidence>
<dbReference type="PaxDb" id="880073-Calab_3105"/>
<dbReference type="HOGENOM" id="CLU_029352_0_0_0"/>
<keyword evidence="5 7" id="KW-1133">Transmembrane helix</keyword>
<dbReference type="AlphaFoldDB" id="H1XTU4"/>
<accession>H1XTU4</accession>
<evidence type="ECO:0000313" key="9">
    <source>
        <dbReference type="EMBL" id="EHO42711.1"/>
    </source>
</evidence>
<gene>
    <name evidence="8" type="ORF">Cabys_1983</name>
    <name evidence="9" type="ORF">Calab_3105</name>
</gene>
<dbReference type="Gene3D" id="1.20.1250.20">
    <property type="entry name" value="MFS general substrate transporter like domains"/>
    <property type="match status" value="1"/>
</dbReference>
<keyword evidence="3" id="KW-0813">Transport</keyword>
<feature type="transmembrane region" description="Helical" evidence="7">
    <location>
        <begin position="595"/>
        <end position="616"/>
    </location>
</feature>
<name>H1XTU4_CALAY</name>
<dbReference type="FunCoup" id="H1XTU4">
    <property type="interactions" value="124"/>
</dbReference>
<keyword evidence="4 7" id="KW-0812">Transmembrane</keyword>
<sequence>MASNSSKKESRNPWLWVPSIYFAEGIPYIVVMMVSVIMYKRLGVSNTDIALYTSWLYLPWVIKPLWSPIVDLIKTKRFWILAMQLLIGAGLAGVGLTIPLPNFFKFTLIFFWLLAFSSATHDIAADGFYMLGLTQRQQAWFVGVRSTFYRFAMITGQGLLIIFAGYLESNTGLQSVQLNVLAEPGQSTVEMVNPDCLTIEPLQGELRIVHFPEDTLIVPTTPLKKEKADSILSFVRQWNVEHGFAVPDQRFVHKSKSEKSWWTNHVSEPLGNWIKENFGHHADPSLESDLTGNIGLIYFYLSNKPEADQEVVINFGRTAGDKSIFLLEGSAYGSRLIFNEQNWNKPAIAVIQLDPKLKHRSMATFTATAGNIPLAWSLTFLLMAALFIAFFIYHKMILPFPASDQPGATEGLANILREFIATFVEFFKKERIGLIIAFLLLYRLGESQLVKLASPFLLDAQEAGGLALTTGQVGFVYGTVGILALTLGGLLGGFLAARHGLKFWLWPMAIAINLPDAVYIYLSAAQPDSLFIINVCVAIEQFGYGFGFTAYMLYMIYASQGRHKTAHFAITTGFMALGMMIPGMFSGWIQELIGYHNFFIWVMIATIPGFLILPFIPLDKDFGKKNV</sequence>
<dbReference type="InterPro" id="IPR004752">
    <property type="entry name" value="AmpG_permease/AT-1"/>
</dbReference>
<dbReference type="PANTHER" id="PTHR12778:SF10">
    <property type="entry name" value="MAJOR FACILITATOR SUPERFAMILY DOMAIN-CONTAINING PROTEIN 3"/>
    <property type="match status" value="1"/>
</dbReference>
<keyword evidence="10" id="KW-1185">Reference proteome</keyword>
<feature type="transmembrane region" description="Helical" evidence="7">
    <location>
        <begin position="566"/>
        <end position="589"/>
    </location>
</feature>
<dbReference type="EMBL" id="CP018099">
    <property type="protein sequence ID" value="APF18732.1"/>
    <property type="molecule type" value="Genomic_DNA"/>
</dbReference>
<comment type="subcellular location">
    <subcellularLocation>
        <location evidence="1">Membrane</location>
        <topology evidence="1">Multi-pass membrane protein</topology>
    </subcellularLocation>
</comment>
<evidence type="ECO:0000256" key="4">
    <source>
        <dbReference type="ARBA" id="ARBA00022692"/>
    </source>
</evidence>
<reference evidence="8 11" key="2">
    <citation type="submission" date="2016-11" db="EMBL/GenBank/DDBJ databases">
        <title>Genomic analysis of Caldithrix abyssi and proposal of a novel bacterial phylum Caldithrichaeota.</title>
        <authorList>
            <person name="Kublanov I."/>
            <person name="Sigalova O."/>
            <person name="Gavrilov S."/>
            <person name="Lebedinsky A."/>
            <person name="Ivanova N."/>
            <person name="Daum C."/>
            <person name="Reddy T."/>
            <person name="Klenk H.P."/>
            <person name="Goker M."/>
            <person name="Reva O."/>
            <person name="Miroshnichenko M."/>
            <person name="Kyprides N."/>
            <person name="Woyke T."/>
            <person name="Gelfand M."/>
        </authorList>
    </citation>
    <scope>NUCLEOTIDE SEQUENCE [LARGE SCALE GENOMIC DNA]</scope>
    <source>
        <strain evidence="8 11">LF13</strain>
    </source>
</reference>
<evidence type="ECO:0000256" key="6">
    <source>
        <dbReference type="ARBA" id="ARBA00023136"/>
    </source>
</evidence>
<organism evidence="9 10">
    <name type="scientific">Caldithrix abyssi DSM 13497</name>
    <dbReference type="NCBI Taxonomy" id="880073"/>
    <lineage>
        <taxon>Bacteria</taxon>
        <taxon>Pseudomonadati</taxon>
        <taxon>Calditrichota</taxon>
        <taxon>Calditrichia</taxon>
        <taxon>Calditrichales</taxon>
        <taxon>Calditrichaceae</taxon>
        <taxon>Caldithrix</taxon>
    </lineage>
</organism>
<dbReference type="Pfam" id="PF03092">
    <property type="entry name" value="BT1"/>
    <property type="match status" value="1"/>
</dbReference>
<dbReference type="Proteomes" id="UP000004671">
    <property type="component" value="Chromosome"/>
</dbReference>
<evidence type="ECO:0000256" key="5">
    <source>
        <dbReference type="ARBA" id="ARBA00022989"/>
    </source>
</evidence>
<feature type="transmembrane region" description="Helical" evidence="7">
    <location>
        <begin position="503"/>
        <end position="524"/>
    </location>
</feature>
<feature type="transmembrane region" description="Helical" evidence="7">
    <location>
        <begin position="374"/>
        <end position="393"/>
    </location>
</feature>
<feature type="transmembrane region" description="Helical" evidence="7">
    <location>
        <begin position="78"/>
        <end position="100"/>
    </location>
</feature>
<evidence type="ECO:0000256" key="3">
    <source>
        <dbReference type="ARBA" id="ARBA00022448"/>
    </source>
</evidence>
<dbReference type="RefSeq" id="WP_006930066.1">
    <property type="nucleotide sequence ID" value="NZ_CM001402.1"/>
</dbReference>
<feature type="transmembrane region" description="Helical" evidence="7">
    <location>
        <begin position="14"/>
        <end position="37"/>
    </location>
</feature>
<evidence type="ECO:0000313" key="11">
    <source>
        <dbReference type="Proteomes" id="UP000183868"/>
    </source>
</evidence>
<dbReference type="eggNOG" id="COG2814">
    <property type="taxonomic scope" value="Bacteria"/>
</dbReference>
<comment type="similarity">
    <text evidence="2">Belongs to the major facilitator superfamily. Folate-biopterin transporter (TC 2.A.71) family.</text>
</comment>
<dbReference type="InterPro" id="IPR036259">
    <property type="entry name" value="MFS_trans_sf"/>
</dbReference>
<dbReference type="SUPFAM" id="SSF103473">
    <property type="entry name" value="MFS general substrate transporter"/>
    <property type="match status" value="2"/>
</dbReference>
<feature type="transmembrane region" description="Helical" evidence="7">
    <location>
        <begin position="106"/>
        <end position="128"/>
    </location>
</feature>
<dbReference type="GO" id="GO:0016020">
    <property type="term" value="C:membrane"/>
    <property type="evidence" value="ECO:0007669"/>
    <property type="project" value="UniProtKB-SubCell"/>
</dbReference>
<dbReference type="KEGG" id="caby:Cabys_1983"/>
<dbReference type="InParanoid" id="H1XTU4"/>
<protein>
    <submittedName>
        <fullName evidence="8">MFS transporter, PAT family, beta-lactamase induction signal transducer AmpG</fullName>
    </submittedName>
    <submittedName>
        <fullName evidence="9">Major facilitator superfamily mfs_1</fullName>
    </submittedName>
</protein>
<evidence type="ECO:0000256" key="7">
    <source>
        <dbReference type="SAM" id="Phobius"/>
    </source>
</evidence>
<keyword evidence="6 7" id="KW-0472">Membrane</keyword>
<reference evidence="9 10" key="1">
    <citation type="submission" date="2011-09" db="EMBL/GenBank/DDBJ databases">
        <title>The permanent draft genome of Caldithrix abyssi DSM 13497.</title>
        <authorList>
            <consortium name="US DOE Joint Genome Institute (JGI-PGF)"/>
            <person name="Lucas S."/>
            <person name="Han J."/>
            <person name="Lapidus A."/>
            <person name="Bruce D."/>
            <person name="Goodwin L."/>
            <person name="Pitluck S."/>
            <person name="Peters L."/>
            <person name="Kyrpides N."/>
            <person name="Mavromatis K."/>
            <person name="Ivanova N."/>
            <person name="Mikhailova N."/>
            <person name="Chertkov O."/>
            <person name="Detter J.C."/>
            <person name="Tapia R."/>
            <person name="Han C."/>
            <person name="Land M."/>
            <person name="Hauser L."/>
            <person name="Markowitz V."/>
            <person name="Cheng J.-F."/>
            <person name="Hugenholtz P."/>
            <person name="Woyke T."/>
            <person name="Wu D."/>
            <person name="Spring S."/>
            <person name="Brambilla E."/>
            <person name="Klenk H.-P."/>
            <person name="Eisen J.A."/>
        </authorList>
    </citation>
    <scope>NUCLEOTIDE SEQUENCE [LARGE SCALE GENOMIC DNA]</scope>
    <source>
        <strain evidence="9 10">DSM 13497</strain>
    </source>
</reference>
<dbReference type="OrthoDB" id="9787815at2"/>
<dbReference type="EMBL" id="CM001402">
    <property type="protein sequence ID" value="EHO42711.1"/>
    <property type="molecule type" value="Genomic_DNA"/>
</dbReference>
<dbReference type="Proteomes" id="UP000183868">
    <property type="component" value="Chromosome"/>
</dbReference>
<dbReference type="InterPro" id="IPR039309">
    <property type="entry name" value="BT1"/>
</dbReference>
<evidence type="ECO:0000256" key="2">
    <source>
        <dbReference type="ARBA" id="ARBA00007015"/>
    </source>
</evidence>
<feature type="transmembrane region" description="Helical" evidence="7">
    <location>
        <begin position="474"/>
        <end position="496"/>
    </location>
</feature>
<evidence type="ECO:0000256" key="1">
    <source>
        <dbReference type="ARBA" id="ARBA00004141"/>
    </source>
</evidence>